<dbReference type="RefSeq" id="WP_208601646.1">
    <property type="nucleotide sequence ID" value="NZ_FMAJ01000005.1"/>
</dbReference>
<evidence type="ECO:0000313" key="1">
    <source>
        <dbReference type="EMBL" id="SCB58898.1"/>
    </source>
</evidence>
<dbReference type="EMBL" id="FMAJ01000005">
    <property type="protein sequence ID" value="SCB58898.1"/>
    <property type="molecule type" value="Genomic_DNA"/>
</dbReference>
<reference evidence="1 2" key="1">
    <citation type="submission" date="2016-08" db="EMBL/GenBank/DDBJ databases">
        <authorList>
            <person name="Seilhamer J.J."/>
        </authorList>
    </citation>
    <scope>NUCLEOTIDE SEQUENCE [LARGE SCALE GENOMIC DNA]</scope>
    <source>
        <strain evidence="1 2">HBR26</strain>
    </source>
</reference>
<dbReference type="Proteomes" id="UP000198723">
    <property type="component" value="Unassembled WGS sequence"/>
</dbReference>
<protein>
    <submittedName>
        <fullName evidence="1">Uncharacterized protein</fullName>
    </submittedName>
</protein>
<dbReference type="STRING" id="1138170.GA0061105_105370"/>
<accession>A0A1C3Y334</accession>
<sequence>MRSTPLVVTSIIVHCGRVGRLASQGTCNEFQRFALSQADNPETEDELVVDTAHPRNLLQLNFEGPKKARLWLRSYDYHYSLYLSGPRRSDRLTQRA</sequence>
<name>A0A1C3Y334_9HYPH</name>
<organism evidence="1 2">
    <name type="scientific">Rhizobium aethiopicum</name>
    <dbReference type="NCBI Taxonomy" id="1138170"/>
    <lineage>
        <taxon>Bacteria</taxon>
        <taxon>Pseudomonadati</taxon>
        <taxon>Pseudomonadota</taxon>
        <taxon>Alphaproteobacteria</taxon>
        <taxon>Hyphomicrobiales</taxon>
        <taxon>Rhizobiaceae</taxon>
        <taxon>Rhizobium/Agrobacterium group</taxon>
        <taxon>Rhizobium</taxon>
    </lineage>
</organism>
<evidence type="ECO:0000313" key="2">
    <source>
        <dbReference type="Proteomes" id="UP000198723"/>
    </source>
</evidence>
<proteinExistence type="predicted"/>
<gene>
    <name evidence="1" type="ORF">GA0061105_105370</name>
</gene>
<dbReference type="AlphaFoldDB" id="A0A1C3Y334"/>